<evidence type="ECO:0000313" key="4">
    <source>
        <dbReference type="Proteomes" id="UP000321393"/>
    </source>
</evidence>
<evidence type="ECO:0000313" key="3">
    <source>
        <dbReference type="EMBL" id="TYK29071.1"/>
    </source>
</evidence>
<dbReference type="Proteomes" id="UP000321393">
    <property type="component" value="Unassembled WGS sequence"/>
</dbReference>
<dbReference type="EMBL" id="SSTE01007511">
    <property type="protein sequence ID" value="KAA0056454.1"/>
    <property type="molecule type" value="Genomic_DNA"/>
</dbReference>
<dbReference type="Proteomes" id="UP000321947">
    <property type="component" value="Unassembled WGS sequence"/>
</dbReference>
<dbReference type="EMBL" id="SSTD01001877">
    <property type="protein sequence ID" value="TYK29071.1"/>
    <property type="molecule type" value="Genomic_DNA"/>
</dbReference>
<reference evidence="4 5" key="1">
    <citation type="submission" date="2019-08" db="EMBL/GenBank/DDBJ databases">
        <title>Draft genome sequences of two oriental melons (Cucumis melo L. var makuwa).</title>
        <authorList>
            <person name="Kwon S.-Y."/>
        </authorList>
    </citation>
    <scope>NUCLEOTIDE SEQUENCE [LARGE SCALE GENOMIC DNA]</scope>
    <source>
        <strain evidence="5">cv. Chang Bougi</strain>
        <strain evidence="4">cv. SW 3</strain>
        <tissue evidence="2">Leaf</tissue>
    </source>
</reference>
<protein>
    <submittedName>
        <fullName evidence="2">Retrotransposon protein</fullName>
    </submittedName>
</protein>
<feature type="compositionally biased region" description="Basic residues" evidence="1">
    <location>
        <begin position="7"/>
        <end position="22"/>
    </location>
</feature>
<organism evidence="2 4">
    <name type="scientific">Cucumis melo var. makuwa</name>
    <name type="common">Oriental melon</name>
    <dbReference type="NCBI Taxonomy" id="1194695"/>
    <lineage>
        <taxon>Eukaryota</taxon>
        <taxon>Viridiplantae</taxon>
        <taxon>Streptophyta</taxon>
        <taxon>Embryophyta</taxon>
        <taxon>Tracheophyta</taxon>
        <taxon>Spermatophyta</taxon>
        <taxon>Magnoliopsida</taxon>
        <taxon>eudicotyledons</taxon>
        <taxon>Gunneridae</taxon>
        <taxon>Pentapetalae</taxon>
        <taxon>rosids</taxon>
        <taxon>fabids</taxon>
        <taxon>Cucurbitales</taxon>
        <taxon>Cucurbitaceae</taxon>
        <taxon>Benincaseae</taxon>
        <taxon>Cucumis</taxon>
    </lineage>
</organism>
<evidence type="ECO:0000313" key="2">
    <source>
        <dbReference type="EMBL" id="KAA0056454.1"/>
    </source>
</evidence>
<accession>A0A5A7UMN4</accession>
<name>A0A5A7UMN4_CUCMM</name>
<dbReference type="AlphaFoldDB" id="A0A5A7UMN4"/>
<feature type="region of interest" description="Disordered" evidence="1">
    <location>
        <begin position="1"/>
        <end position="23"/>
    </location>
</feature>
<sequence length="165" mass="18916">MSLNASLRKRTSSKVGSRRKRGVQPEGRIDMEFAIMYNQGMNVSPEDMMGARPGRYNDCRLSSSGSKRKHRGWTIMTVNVIHEAIDCTNDLLRAIAEWLKITRHEEDAIRREVIRQLQVIPQLSVLDSVQCMMLMIQKLTIIKAFLDLSDDIKLAYCNTILHNNP</sequence>
<proteinExistence type="predicted"/>
<evidence type="ECO:0000256" key="1">
    <source>
        <dbReference type="SAM" id="MobiDB-lite"/>
    </source>
</evidence>
<comment type="caution">
    <text evidence="2">The sequence shown here is derived from an EMBL/GenBank/DDBJ whole genome shotgun (WGS) entry which is preliminary data.</text>
</comment>
<evidence type="ECO:0000313" key="5">
    <source>
        <dbReference type="Proteomes" id="UP000321947"/>
    </source>
</evidence>
<gene>
    <name evidence="3" type="ORF">E5676_scaffold120G001920</name>
    <name evidence="2" type="ORF">E6C27_scaffold186G002230</name>
</gene>